<dbReference type="Gene3D" id="1.10.357.10">
    <property type="entry name" value="Tetracycline Repressor, domain 2"/>
    <property type="match status" value="2"/>
</dbReference>
<dbReference type="InterPro" id="IPR009057">
    <property type="entry name" value="Homeodomain-like_sf"/>
</dbReference>
<evidence type="ECO:0000256" key="4">
    <source>
        <dbReference type="PROSITE-ProRule" id="PRU00335"/>
    </source>
</evidence>
<feature type="domain" description="HTH tetR-type" evidence="5">
    <location>
        <begin position="12"/>
        <end position="72"/>
    </location>
</feature>
<evidence type="ECO:0000313" key="7">
    <source>
        <dbReference type="Proteomes" id="UP000462055"/>
    </source>
</evidence>
<dbReference type="GO" id="GO:0003700">
    <property type="term" value="F:DNA-binding transcription factor activity"/>
    <property type="evidence" value="ECO:0007669"/>
    <property type="project" value="TreeGrafter"/>
</dbReference>
<sequence length="404" mass="43289">MEGTAVRRRRPANRRELIVEAAAALFADRGFDSVSVGDIAEQVGFGPSALYRHFAGKDKLLGAAVDHALDRFADALGSGAADPDVRRGTVDAVARFALDHRSAAVLWEREARNLPPDAFAARAERLAELRNTFVRAVGGPAAATVSAERLAARMALAVLLSPAFHHGTLTPARFRSVLVGTASAVLDARPTVPVPSAAPPLPARLTRGTKREQILHTAFRIFAEQTYSGTGMTEIAAAVGMSPSSIYHHFGTKSEILLEGLHRGNGYLQITLDDALSEAADETAALRRLIEVYSTFALRHTGFVDALVAELHSLGEQAEPLIQAQRDYVGEWVRLCVATRRDLDEARAQFVVQAVLMAVNEIARERAIGRVPGIEAALIELATTALLAPSAHGPRNGDQAEAVR</sequence>
<dbReference type="GO" id="GO:0000976">
    <property type="term" value="F:transcription cis-regulatory region binding"/>
    <property type="evidence" value="ECO:0007669"/>
    <property type="project" value="TreeGrafter"/>
</dbReference>
<dbReference type="SUPFAM" id="SSF46689">
    <property type="entry name" value="Homeodomain-like"/>
    <property type="match status" value="2"/>
</dbReference>
<feature type="domain" description="HTH tetR-type" evidence="5">
    <location>
        <begin position="208"/>
        <end position="268"/>
    </location>
</feature>
<dbReference type="Proteomes" id="UP000462055">
    <property type="component" value="Unassembled WGS sequence"/>
</dbReference>
<dbReference type="PANTHER" id="PTHR30055:SF234">
    <property type="entry name" value="HTH-TYPE TRANSCRIPTIONAL REGULATOR BETI"/>
    <property type="match status" value="1"/>
</dbReference>
<dbReference type="InterPro" id="IPR001647">
    <property type="entry name" value="HTH_TetR"/>
</dbReference>
<accession>A0A6I4MGP4</accession>
<dbReference type="PANTHER" id="PTHR30055">
    <property type="entry name" value="HTH-TYPE TRANSCRIPTIONAL REGULATOR RUTR"/>
    <property type="match status" value="1"/>
</dbReference>
<gene>
    <name evidence="6" type="ORF">F8568_021435</name>
</gene>
<dbReference type="Gene3D" id="1.10.10.60">
    <property type="entry name" value="Homeodomain-like"/>
    <property type="match status" value="2"/>
</dbReference>
<proteinExistence type="predicted"/>
<evidence type="ECO:0000256" key="1">
    <source>
        <dbReference type="ARBA" id="ARBA00023015"/>
    </source>
</evidence>
<keyword evidence="3" id="KW-0804">Transcription</keyword>
<dbReference type="EMBL" id="WBMS02000016">
    <property type="protein sequence ID" value="MWA02891.1"/>
    <property type="molecule type" value="Genomic_DNA"/>
</dbReference>
<reference evidence="6" key="1">
    <citation type="submission" date="2019-12" db="EMBL/GenBank/DDBJ databases">
        <title>Actinomadura physcomitrii sp. nov., a novel actinomycete isolated from moss [Physcomitrium sphaericum (Ludw) Fuernr].</title>
        <authorList>
            <person name="Zhuang X."/>
        </authorList>
    </citation>
    <scope>NUCLEOTIDE SEQUENCE [LARGE SCALE GENOMIC DNA]</scope>
    <source>
        <strain evidence="6">LD22</strain>
    </source>
</reference>
<keyword evidence="1" id="KW-0805">Transcription regulation</keyword>
<feature type="DNA-binding region" description="H-T-H motif" evidence="4">
    <location>
        <begin position="35"/>
        <end position="54"/>
    </location>
</feature>
<protein>
    <submittedName>
        <fullName evidence="6">TetR family transcriptional regulator</fullName>
    </submittedName>
</protein>
<dbReference type="Pfam" id="PF00440">
    <property type="entry name" value="TetR_N"/>
    <property type="match status" value="2"/>
</dbReference>
<dbReference type="PRINTS" id="PR00455">
    <property type="entry name" value="HTHTETR"/>
</dbReference>
<name>A0A6I4MGP4_9ACTN</name>
<evidence type="ECO:0000256" key="2">
    <source>
        <dbReference type="ARBA" id="ARBA00023125"/>
    </source>
</evidence>
<evidence type="ECO:0000256" key="3">
    <source>
        <dbReference type="ARBA" id="ARBA00023163"/>
    </source>
</evidence>
<dbReference type="RefSeq" id="WP_151595493.1">
    <property type="nucleotide sequence ID" value="NZ_WBMS02000016.1"/>
</dbReference>
<evidence type="ECO:0000313" key="6">
    <source>
        <dbReference type="EMBL" id="MWA02891.1"/>
    </source>
</evidence>
<organism evidence="6 7">
    <name type="scientific">Actinomadura physcomitrii</name>
    <dbReference type="NCBI Taxonomy" id="2650748"/>
    <lineage>
        <taxon>Bacteria</taxon>
        <taxon>Bacillati</taxon>
        <taxon>Actinomycetota</taxon>
        <taxon>Actinomycetes</taxon>
        <taxon>Streptosporangiales</taxon>
        <taxon>Thermomonosporaceae</taxon>
        <taxon>Actinomadura</taxon>
    </lineage>
</organism>
<comment type="caution">
    <text evidence="6">The sequence shown here is derived from an EMBL/GenBank/DDBJ whole genome shotgun (WGS) entry which is preliminary data.</text>
</comment>
<dbReference type="PROSITE" id="PS50977">
    <property type="entry name" value="HTH_TETR_2"/>
    <property type="match status" value="2"/>
</dbReference>
<evidence type="ECO:0000259" key="5">
    <source>
        <dbReference type="PROSITE" id="PS50977"/>
    </source>
</evidence>
<dbReference type="InterPro" id="IPR050109">
    <property type="entry name" value="HTH-type_TetR-like_transc_reg"/>
</dbReference>
<feature type="DNA-binding region" description="H-T-H motif" evidence="4">
    <location>
        <begin position="231"/>
        <end position="250"/>
    </location>
</feature>
<dbReference type="AlphaFoldDB" id="A0A6I4MGP4"/>
<keyword evidence="7" id="KW-1185">Reference proteome</keyword>
<keyword evidence="2 4" id="KW-0238">DNA-binding</keyword>